<evidence type="ECO:0000313" key="1">
    <source>
        <dbReference type="EMBL" id="KAK4766292.1"/>
    </source>
</evidence>
<dbReference type="EMBL" id="JAXIOK010000007">
    <property type="protein sequence ID" value="KAK4766292.1"/>
    <property type="molecule type" value="Genomic_DNA"/>
</dbReference>
<name>A0AAN7QFI3_9MYRT</name>
<protein>
    <submittedName>
        <fullName evidence="1">Uncharacterized protein</fullName>
    </submittedName>
</protein>
<organism evidence="1 2">
    <name type="scientific">Trapa incisa</name>
    <dbReference type="NCBI Taxonomy" id="236973"/>
    <lineage>
        <taxon>Eukaryota</taxon>
        <taxon>Viridiplantae</taxon>
        <taxon>Streptophyta</taxon>
        <taxon>Embryophyta</taxon>
        <taxon>Tracheophyta</taxon>
        <taxon>Spermatophyta</taxon>
        <taxon>Magnoliopsida</taxon>
        <taxon>eudicotyledons</taxon>
        <taxon>Gunneridae</taxon>
        <taxon>Pentapetalae</taxon>
        <taxon>rosids</taxon>
        <taxon>malvids</taxon>
        <taxon>Myrtales</taxon>
        <taxon>Lythraceae</taxon>
        <taxon>Trapa</taxon>
    </lineage>
</organism>
<evidence type="ECO:0000313" key="2">
    <source>
        <dbReference type="Proteomes" id="UP001345219"/>
    </source>
</evidence>
<accession>A0AAN7QFI3</accession>
<comment type="caution">
    <text evidence="1">The sequence shown here is derived from an EMBL/GenBank/DDBJ whole genome shotgun (WGS) entry which is preliminary data.</text>
</comment>
<reference evidence="1 2" key="1">
    <citation type="journal article" date="2023" name="Hortic Res">
        <title>Pangenome of water caltrop reveals structural variations and asymmetric subgenome divergence after allopolyploidization.</title>
        <authorList>
            <person name="Zhang X."/>
            <person name="Chen Y."/>
            <person name="Wang L."/>
            <person name="Yuan Y."/>
            <person name="Fang M."/>
            <person name="Shi L."/>
            <person name="Lu R."/>
            <person name="Comes H.P."/>
            <person name="Ma Y."/>
            <person name="Chen Y."/>
            <person name="Huang G."/>
            <person name="Zhou Y."/>
            <person name="Zheng Z."/>
            <person name="Qiu Y."/>
        </authorList>
    </citation>
    <scope>NUCLEOTIDE SEQUENCE [LARGE SCALE GENOMIC DNA]</scope>
    <source>
        <tissue evidence="1">Roots</tissue>
    </source>
</reference>
<sequence length="81" mass="9103">MPSVGWFLGNFSTMKRPRACDDKVDFIRSEKSPPSDVEVENFFTSKYAPLISTVKMPPKELSSEGTPMSSAKVTVIIYLQR</sequence>
<proteinExistence type="predicted"/>
<dbReference type="AlphaFoldDB" id="A0AAN7QFI3"/>
<gene>
    <name evidence="1" type="ORF">SAY87_007934</name>
</gene>
<dbReference type="Proteomes" id="UP001345219">
    <property type="component" value="Chromosome 7"/>
</dbReference>
<keyword evidence="2" id="KW-1185">Reference proteome</keyword>